<feature type="domain" description="Class II aldolase/adducin N-terminal" evidence="3">
    <location>
        <begin position="11"/>
        <end position="189"/>
    </location>
</feature>
<evidence type="ECO:0000256" key="1">
    <source>
        <dbReference type="ARBA" id="ARBA00022723"/>
    </source>
</evidence>
<accession>A0A0E2H6K8</accession>
<dbReference type="InterPro" id="IPR036409">
    <property type="entry name" value="Aldolase_II/adducin_N_sf"/>
</dbReference>
<protein>
    <submittedName>
        <fullName evidence="4">Class II aldolase/adducin family protein</fullName>
    </submittedName>
</protein>
<dbReference type="GeneID" id="57961758"/>
<dbReference type="GO" id="GO:0046872">
    <property type="term" value="F:metal ion binding"/>
    <property type="evidence" value="ECO:0007669"/>
    <property type="project" value="UniProtKB-KW"/>
</dbReference>
<keyword evidence="1" id="KW-0479">Metal-binding</keyword>
<evidence type="ECO:0000313" key="4">
    <source>
        <dbReference type="EMBL" id="ENZ11594.1"/>
    </source>
</evidence>
<comment type="caution">
    <text evidence="4">The sequence shown here is derived from an EMBL/GenBank/DDBJ whole genome shotgun (WGS) entry which is preliminary data.</text>
</comment>
<reference evidence="4 5" key="1">
    <citation type="submission" date="2013-01" db="EMBL/GenBank/DDBJ databases">
        <title>The Genome Sequence of Clostridium clostridioforme 90A8.</title>
        <authorList>
            <consortium name="The Broad Institute Genome Sequencing Platform"/>
            <person name="Earl A."/>
            <person name="Ward D."/>
            <person name="Feldgarden M."/>
            <person name="Gevers D."/>
            <person name="Courvalin P."/>
            <person name="Lambert T."/>
            <person name="Walker B."/>
            <person name="Young S.K."/>
            <person name="Zeng Q."/>
            <person name="Gargeya S."/>
            <person name="Fitzgerald M."/>
            <person name="Haas B."/>
            <person name="Abouelleil A."/>
            <person name="Alvarado L."/>
            <person name="Arachchi H.M."/>
            <person name="Berlin A.M."/>
            <person name="Chapman S.B."/>
            <person name="Dewar J."/>
            <person name="Goldberg J."/>
            <person name="Griggs A."/>
            <person name="Gujja S."/>
            <person name="Hansen M."/>
            <person name="Howarth C."/>
            <person name="Imamovic A."/>
            <person name="Larimer J."/>
            <person name="McCowan C."/>
            <person name="Murphy C."/>
            <person name="Neiman D."/>
            <person name="Pearson M."/>
            <person name="Priest M."/>
            <person name="Roberts A."/>
            <person name="Saif S."/>
            <person name="Shea T."/>
            <person name="Sisk P."/>
            <person name="Sykes S."/>
            <person name="Wortman J."/>
            <person name="Nusbaum C."/>
            <person name="Birren B."/>
        </authorList>
    </citation>
    <scope>NUCLEOTIDE SEQUENCE [LARGE SCALE GENOMIC DNA]</scope>
    <source>
        <strain evidence="4 5">90A8</strain>
    </source>
</reference>
<evidence type="ECO:0000313" key="5">
    <source>
        <dbReference type="Proteomes" id="UP000013085"/>
    </source>
</evidence>
<gene>
    <name evidence="4" type="ORF">HMPREF1090_03949</name>
</gene>
<evidence type="ECO:0000259" key="3">
    <source>
        <dbReference type="SMART" id="SM01007"/>
    </source>
</evidence>
<dbReference type="Gene3D" id="3.40.225.10">
    <property type="entry name" value="Class II aldolase/adducin N-terminal domain"/>
    <property type="match status" value="1"/>
</dbReference>
<dbReference type="GO" id="GO:0016832">
    <property type="term" value="F:aldehyde-lyase activity"/>
    <property type="evidence" value="ECO:0007669"/>
    <property type="project" value="TreeGrafter"/>
</dbReference>
<dbReference type="InterPro" id="IPR050197">
    <property type="entry name" value="Aldolase_class_II_sugar_metab"/>
</dbReference>
<dbReference type="SUPFAM" id="SSF53639">
    <property type="entry name" value="AraD/HMP-PK domain-like"/>
    <property type="match status" value="1"/>
</dbReference>
<name>A0A0E2H6K8_9FIRM</name>
<dbReference type="InterPro" id="IPR001303">
    <property type="entry name" value="Aldolase_II/adducin_N"/>
</dbReference>
<dbReference type="AlphaFoldDB" id="A0A0E2H6K8"/>
<keyword evidence="2" id="KW-0456">Lyase</keyword>
<dbReference type="Pfam" id="PF00596">
    <property type="entry name" value="Aldolase_II"/>
    <property type="match status" value="1"/>
</dbReference>
<dbReference type="PATRIC" id="fig|999408.3.peg.4220"/>
<dbReference type="SMART" id="SM01007">
    <property type="entry name" value="Aldolase_II"/>
    <property type="match status" value="1"/>
</dbReference>
<dbReference type="RefSeq" id="WP_002588085.1">
    <property type="nucleotide sequence ID" value="NZ_KB850981.1"/>
</dbReference>
<dbReference type="HOGENOM" id="CLU_006033_3_4_9"/>
<dbReference type="PANTHER" id="PTHR22789:SF0">
    <property type="entry name" value="3-OXO-TETRONATE 4-PHOSPHATE DECARBOXYLASE-RELATED"/>
    <property type="match status" value="1"/>
</dbReference>
<dbReference type="GO" id="GO:0019323">
    <property type="term" value="P:pentose catabolic process"/>
    <property type="evidence" value="ECO:0007669"/>
    <property type="project" value="TreeGrafter"/>
</dbReference>
<organism evidence="4 5">
    <name type="scientific">[Clostridium] clostridioforme 90A8</name>
    <dbReference type="NCBI Taxonomy" id="999408"/>
    <lineage>
        <taxon>Bacteria</taxon>
        <taxon>Bacillati</taxon>
        <taxon>Bacillota</taxon>
        <taxon>Clostridia</taxon>
        <taxon>Lachnospirales</taxon>
        <taxon>Lachnospiraceae</taxon>
        <taxon>Enterocloster</taxon>
    </lineage>
</organism>
<dbReference type="EMBL" id="AGYR01000042">
    <property type="protein sequence ID" value="ENZ11594.1"/>
    <property type="molecule type" value="Genomic_DNA"/>
</dbReference>
<proteinExistence type="predicted"/>
<sequence>MMDKELAQKLKDAVWIGRSLFERNKTAGSSANMSFFHDGRMYISQSGSCFGTLKEDEFEVMDINGECLSSGKPSKEWPLHLKVYQKKPGTGAVLHTHGTYGVLWSFVPAEDETDAIPDHTPYLKMKLGKVGLIPYEKPGSQALFDAFGQRVMDSDGYLLKQHGAVVPGKNLMDAFYCLEELEESARIAWMLREAGLR</sequence>
<evidence type="ECO:0000256" key="2">
    <source>
        <dbReference type="ARBA" id="ARBA00023239"/>
    </source>
</evidence>
<dbReference type="GO" id="GO:0005829">
    <property type="term" value="C:cytosol"/>
    <property type="evidence" value="ECO:0007669"/>
    <property type="project" value="TreeGrafter"/>
</dbReference>
<dbReference type="PANTHER" id="PTHR22789">
    <property type="entry name" value="FUCULOSE PHOSPHATE ALDOLASE"/>
    <property type="match status" value="1"/>
</dbReference>
<dbReference type="Proteomes" id="UP000013085">
    <property type="component" value="Unassembled WGS sequence"/>
</dbReference>